<evidence type="ECO:0008006" key="3">
    <source>
        <dbReference type="Google" id="ProtNLM"/>
    </source>
</evidence>
<proteinExistence type="predicted"/>
<protein>
    <recommendedName>
        <fullName evidence="3">F-box domain-containing protein</fullName>
    </recommendedName>
</protein>
<sequence length="441" mass="49672">MSPPALSPELWSHIFDYCAVPNEENKQLRQLTLAILLRVNSHFFSIAASVLYRDCTIQDLGAFLLGSNGSRQSPKSTALNNLTDLELIREGKSKLALLRHVRRFTIIPYSLGLKGFSVAIDEQQSSYHQVKNTLVQLADVETSITPRLEGMSIGPHVFSDSPETDRIHSRFFSEIHHIRRKLMETCKPKYWCERSPLHGYCFEPIQSDFINHELNALPETVNIHTRLDGTFPLVWGTKNMISIRGERDIALFKSPNYLSAPMVQTEITDGNAVIDPVIAAGTTPEELDMLPKPVFTEEDLTRNMVYTVIRSMPSWIRRLHCATQDAINARTEIEIYGLEKVMAGPSLDQIDNSSLSPPSPSLFAQTLAPDQVSFTHDDQHKIIAQSMRLKKMQHIIKQELNVSEGGYWRRTGSKAPSLNLFLAVDYPGCQCCGKGKHGSWI</sequence>
<dbReference type="EMBL" id="CP141891">
    <property type="protein sequence ID" value="WRT70863.1"/>
    <property type="molecule type" value="Genomic_DNA"/>
</dbReference>
<gene>
    <name evidence="1" type="ORF">IL334_007862</name>
</gene>
<keyword evidence="2" id="KW-1185">Reference proteome</keyword>
<evidence type="ECO:0000313" key="2">
    <source>
        <dbReference type="Proteomes" id="UP001329825"/>
    </source>
</evidence>
<name>A0ABZ1DAB9_9TREE</name>
<dbReference type="RefSeq" id="XP_062795602.1">
    <property type="nucleotide sequence ID" value="XM_062939551.1"/>
</dbReference>
<organism evidence="1 2">
    <name type="scientific">Kwoniella shivajii</name>
    <dbReference type="NCBI Taxonomy" id="564305"/>
    <lineage>
        <taxon>Eukaryota</taxon>
        <taxon>Fungi</taxon>
        <taxon>Dikarya</taxon>
        <taxon>Basidiomycota</taxon>
        <taxon>Agaricomycotina</taxon>
        <taxon>Tremellomycetes</taxon>
        <taxon>Tremellales</taxon>
        <taxon>Cryptococcaceae</taxon>
        <taxon>Kwoniella</taxon>
    </lineage>
</organism>
<reference evidence="1 2" key="1">
    <citation type="submission" date="2024-01" db="EMBL/GenBank/DDBJ databases">
        <title>Comparative genomics of Cryptococcus and Kwoniella reveals pathogenesis evolution and contrasting modes of karyotype evolution via chromosome fusion or intercentromeric recombination.</title>
        <authorList>
            <person name="Coelho M.A."/>
            <person name="David-Palma M."/>
            <person name="Shea T."/>
            <person name="Bowers K."/>
            <person name="McGinley-Smith S."/>
            <person name="Mohammad A.W."/>
            <person name="Gnirke A."/>
            <person name="Yurkov A.M."/>
            <person name="Nowrousian M."/>
            <person name="Sun S."/>
            <person name="Cuomo C.A."/>
            <person name="Heitman J."/>
        </authorList>
    </citation>
    <scope>NUCLEOTIDE SEQUENCE [LARGE SCALE GENOMIC DNA]</scope>
    <source>
        <strain evidence="1">CBS 11374</strain>
    </source>
</reference>
<accession>A0ABZ1DAB9</accession>
<dbReference type="GeneID" id="87959992"/>
<dbReference type="Proteomes" id="UP001329825">
    <property type="component" value="Chromosome 11"/>
</dbReference>
<evidence type="ECO:0000313" key="1">
    <source>
        <dbReference type="EMBL" id="WRT70863.1"/>
    </source>
</evidence>